<feature type="transmembrane region" description="Helical" evidence="6">
    <location>
        <begin position="185"/>
        <end position="207"/>
    </location>
</feature>
<evidence type="ECO:0000313" key="9">
    <source>
        <dbReference type="Proteomes" id="UP001629246"/>
    </source>
</evidence>
<keyword evidence="3 6" id="KW-0812">Transmembrane</keyword>
<dbReference type="Proteomes" id="UP001629246">
    <property type="component" value="Unassembled WGS sequence"/>
</dbReference>
<accession>A0ABW9AA33</accession>
<evidence type="ECO:0000256" key="5">
    <source>
        <dbReference type="ARBA" id="ARBA00023136"/>
    </source>
</evidence>
<feature type="transmembrane region" description="Helical" evidence="6">
    <location>
        <begin position="130"/>
        <end position="149"/>
    </location>
</feature>
<name>A0ABW9AA33_9BURK</name>
<evidence type="ECO:0000256" key="6">
    <source>
        <dbReference type="SAM" id="Phobius"/>
    </source>
</evidence>
<feature type="transmembrane region" description="Helical" evidence="6">
    <location>
        <begin position="76"/>
        <end position="93"/>
    </location>
</feature>
<evidence type="ECO:0000256" key="4">
    <source>
        <dbReference type="ARBA" id="ARBA00022989"/>
    </source>
</evidence>
<evidence type="ECO:0000256" key="2">
    <source>
        <dbReference type="ARBA" id="ARBA00022475"/>
    </source>
</evidence>
<evidence type="ECO:0000256" key="3">
    <source>
        <dbReference type="ARBA" id="ARBA00022692"/>
    </source>
</evidence>
<feature type="domain" description="EamA" evidence="7">
    <location>
        <begin position="20"/>
        <end position="147"/>
    </location>
</feature>
<evidence type="ECO:0000256" key="1">
    <source>
        <dbReference type="ARBA" id="ARBA00004651"/>
    </source>
</evidence>
<protein>
    <submittedName>
        <fullName evidence="8">DMT family transporter</fullName>
    </submittedName>
</protein>
<dbReference type="InterPro" id="IPR000620">
    <property type="entry name" value="EamA_dom"/>
</dbReference>
<feature type="transmembrane region" description="Helical" evidence="6">
    <location>
        <begin position="219"/>
        <end position="237"/>
    </location>
</feature>
<keyword evidence="2" id="KW-1003">Cell membrane</keyword>
<comment type="subcellular location">
    <subcellularLocation>
        <location evidence="1">Cell membrane</location>
        <topology evidence="1">Multi-pass membrane protein</topology>
    </subcellularLocation>
</comment>
<feature type="transmembrane region" description="Helical" evidence="6">
    <location>
        <begin position="45"/>
        <end position="64"/>
    </location>
</feature>
<sequence length="312" mass="32509">MSKDNRIETKAAPAIGAPELALITITCMWGATFLIVHNAVAASGALLFVGMRFGVAALLPGLIFFRQVRGLTRAELAAGALIGVSIFGGYSLQTYGLMSISSSRSAFITAFYVPFVPILQWLVLRQRPSLMAWIAVGIAFVGLVLITGPDGVASGISSGDLLTMLGAVAIAAEILLISRVAPGLNIVRVTVVQLATASLLALGGALISREPTPELNLLYVGSAIALGVMSAIIQYVMNWAQKRIAATKATLIYAGEPIWAGLVGAIAGERITPLAAVGALLIVCANIIGELKLKKIIKTAKTEKTAQTGSKR</sequence>
<dbReference type="EMBL" id="JAQQFM010000005">
    <property type="protein sequence ID" value="MFL9925192.1"/>
    <property type="molecule type" value="Genomic_DNA"/>
</dbReference>
<dbReference type="SUPFAM" id="SSF103481">
    <property type="entry name" value="Multidrug resistance efflux transporter EmrE"/>
    <property type="match status" value="2"/>
</dbReference>
<comment type="caution">
    <text evidence="8">The sequence shown here is derived from an EMBL/GenBank/DDBJ whole genome shotgun (WGS) entry which is preliminary data.</text>
</comment>
<evidence type="ECO:0000313" key="8">
    <source>
        <dbReference type="EMBL" id="MFL9925192.1"/>
    </source>
</evidence>
<feature type="transmembrane region" description="Helical" evidence="6">
    <location>
        <begin position="274"/>
        <end position="291"/>
    </location>
</feature>
<dbReference type="InterPro" id="IPR051258">
    <property type="entry name" value="Diverse_Substrate_Transporter"/>
</dbReference>
<dbReference type="Pfam" id="PF00892">
    <property type="entry name" value="EamA"/>
    <property type="match status" value="2"/>
</dbReference>
<proteinExistence type="predicted"/>
<organism evidence="8 9">
    <name type="scientific">Herbaspirillum lusitanum</name>
    <dbReference type="NCBI Taxonomy" id="213312"/>
    <lineage>
        <taxon>Bacteria</taxon>
        <taxon>Pseudomonadati</taxon>
        <taxon>Pseudomonadota</taxon>
        <taxon>Betaproteobacteria</taxon>
        <taxon>Burkholderiales</taxon>
        <taxon>Oxalobacteraceae</taxon>
        <taxon>Herbaspirillum</taxon>
    </lineage>
</organism>
<keyword evidence="4 6" id="KW-1133">Transmembrane helix</keyword>
<dbReference type="InterPro" id="IPR037185">
    <property type="entry name" value="EmrE-like"/>
</dbReference>
<gene>
    <name evidence="8" type="ORF">PQR62_13020</name>
</gene>
<keyword evidence="5 6" id="KW-0472">Membrane</keyword>
<feature type="transmembrane region" description="Helical" evidence="6">
    <location>
        <begin position="249"/>
        <end position="268"/>
    </location>
</feature>
<feature type="transmembrane region" description="Helical" evidence="6">
    <location>
        <begin position="20"/>
        <end position="39"/>
    </location>
</feature>
<dbReference type="PANTHER" id="PTHR42920">
    <property type="entry name" value="OS03G0707200 PROTEIN-RELATED"/>
    <property type="match status" value="1"/>
</dbReference>
<dbReference type="PANTHER" id="PTHR42920:SF5">
    <property type="entry name" value="EAMA DOMAIN-CONTAINING PROTEIN"/>
    <property type="match status" value="1"/>
</dbReference>
<keyword evidence="9" id="KW-1185">Reference proteome</keyword>
<dbReference type="RefSeq" id="WP_408158372.1">
    <property type="nucleotide sequence ID" value="NZ_JAQQFM010000005.1"/>
</dbReference>
<feature type="transmembrane region" description="Helical" evidence="6">
    <location>
        <begin position="105"/>
        <end position="123"/>
    </location>
</feature>
<feature type="transmembrane region" description="Helical" evidence="6">
    <location>
        <begin position="161"/>
        <end position="178"/>
    </location>
</feature>
<feature type="domain" description="EamA" evidence="7">
    <location>
        <begin position="158"/>
        <end position="285"/>
    </location>
</feature>
<evidence type="ECO:0000259" key="7">
    <source>
        <dbReference type="Pfam" id="PF00892"/>
    </source>
</evidence>
<reference evidence="8 9" key="1">
    <citation type="journal article" date="2024" name="Chem. Sci.">
        <title>Discovery of megapolipeptins by genome mining of a Burkholderiales bacteria collection.</title>
        <authorList>
            <person name="Paulo B.S."/>
            <person name="Recchia M.J.J."/>
            <person name="Lee S."/>
            <person name="Fergusson C.H."/>
            <person name="Romanowski S.B."/>
            <person name="Hernandez A."/>
            <person name="Krull N."/>
            <person name="Liu D.Y."/>
            <person name="Cavanagh H."/>
            <person name="Bos A."/>
            <person name="Gray C.A."/>
            <person name="Murphy B.T."/>
            <person name="Linington R.G."/>
            <person name="Eustaquio A.S."/>
        </authorList>
    </citation>
    <scope>NUCLEOTIDE SEQUENCE [LARGE SCALE GENOMIC DNA]</scope>
    <source>
        <strain evidence="8 9">RL21-008-BIB-A</strain>
    </source>
</reference>